<dbReference type="EMBL" id="CAAALY010007491">
    <property type="protein sequence ID" value="VEL09883.1"/>
    <property type="molecule type" value="Genomic_DNA"/>
</dbReference>
<keyword evidence="3 8" id="KW-1133">Transmembrane helix</keyword>
<dbReference type="PANTHER" id="PTHR24243:SF233">
    <property type="entry name" value="THYROTROPIN-RELEASING HORMONE RECEPTOR"/>
    <property type="match status" value="1"/>
</dbReference>
<dbReference type="PROSITE" id="PS00237">
    <property type="entry name" value="G_PROTEIN_RECEP_F1_1"/>
    <property type="match status" value="1"/>
</dbReference>
<dbReference type="OrthoDB" id="9990906at2759"/>
<name>A0A3S5B0P9_9PLAT</name>
<dbReference type="GO" id="GO:0005886">
    <property type="term" value="C:plasma membrane"/>
    <property type="evidence" value="ECO:0007669"/>
    <property type="project" value="TreeGrafter"/>
</dbReference>
<dbReference type="PANTHER" id="PTHR24243">
    <property type="entry name" value="G-PROTEIN COUPLED RECEPTOR"/>
    <property type="match status" value="1"/>
</dbReference>
<feature type="transmembrane region" description="Helical" evidence="8">
    <location>
        <begin position="284"/>
        <end position="310"/>
    </location>
</feature>
<evidence type="ECO:0000256" key="2">
    <source>
        <dbReference type="ARBA" id="ARBA00022692"/>
    </source>
</evidence>
<reference evidence="10" key="1">
    <citation type="submission" date="2018-11" db="EMBL/GenBank/DDBJ databases">
        <authorList>
            <consortium name="Pathogen Informatics"/>
        </authorList>
    </citation>
    <scope>NUCLEOTIDE SEQUENCE</scope>
</reference>
<sequence>MMNIQSNSEPNRSCCMKPIVHRQIILIGLLIVFTLRASNSMSYENERLFESNETQEPQVNYILSSLRKDQPNMAMKENLRTIPEDMEITSESQMPQTKNNSSAKDLLLSQRYNSWNLFAADFMPSVLSTDRYITLIWYVLGFPGNLISFFAWINKRMYRGNSAAIYLAALSLNDFVVLAFALSRDLTRNWGVEKIMFPGACQLEYTLSSAHQYTSGNLVLGFTIERWLAICYPFSVDRICSPRRAVYLCLGILIFTVACTLGNAVFITNNYAEASCNLDQSVGFAYYVTALEVIFSALVPSLVLIFNCLVIREMARIHQSSRHIAEMAGQFSTPSTFNSFHSPSSCETNEKSVSSRILMKQTETSNRVVANFCYYFRRKPRSQVLKQEVRREVEINALLPVSEKDNSSHQSTSQFRATVQTMKCGLESGNSINSQPMKKHSFDFHHTTYAKNELLQGDQKSRRAVTTISAKRTLFKQNHSSISPVEKRDQLDQSFRATTIMLLLVSFFLVVTALMAGIGSLLNSIQNVPALDQTEEQVRFES</sequence>
<dbReference type="InterPro" id="IPR000276">
    <property type="entry name" value="GPCR_Rhodpsn"/>
</dbReference>
<proteinExistence type="predicted"/>
<dbReference type="Proteomes" id="UP000784294">
    <property type="component" value="Unassembled WGS sequence"/>
</dbReference>
<evidence type="ECO:0000313" key="10">
    <source>
        <dbReference type="EMBL" id="VEL09883.1"/>
    </source>
</evidence>
<dbReference type="PROSITE" id="PS50262">
    <property type="entry name" value="G_PROTEIN_RECEP_F1_2"/>
    <property type="match status" value="1"/>
</dbReference>
<organism evidence="10 11">
    <name type="scientific">Protopolystoma xenopodis</name>
    <dbReference type="NCBI Taxonomy" id="117903"/>
    <lineage>
        <taxon>Eukaryota</taxon>
        <taxon>Metazoa</taxon>
        <taxon>Spiralia</taxon>
        <taxon>Lophotrochozoa</taxon>
        <taxon>Platyhelminthes</taxon>
        <taxon>Monogenea</taxon>
        <taxon>Polyopisthocotylea</taxon>
        <taxon>Polystomatidea</taxon>
        <taxon>Polystomatidae</taxon>
        <taxon>Protopolystoma</taxon>
    </lineage>
</organism>
<keyword evidence="6" id="KW-0675">Receptor</keyword>
<evidence type="ECO:0000256" key="4">
    <source>
        <dbReference type="ARBA" id="ARBA00023040"/>
    </source>
</evidence>
<evidence type="ECO:0000256" key="1">
    <source>
        <dbReference type="ARBA" id="ARBA00004141"/>
    </source>
</evidence>
<evidence type="ECO:0000256" key="6">
    <source>
        <dbReference type="ARBA" id="ARBA00023170"/>
    </source>
</evidence>
<feature type="transmembrane region" description="Helical" evidence="8">
    <location>
        <begin position="246"/>
        <end position="272"/>
    </location>
</feature>
<keyword evidence="7" id="KW-0807">Transducer</keyword>
<evidence type="ECO:0000259" key="9">
    <source>
        <dbReference type="PROSITE" id="PS50262"/>
    </source>
</evidence>
<evidence type="ECO:0000256" key="7">
    <source>
        <dbReference type="ARBA" id="ARBA00023224"/>
    </source>
</evidence>
<comment type="subcellular location">
    <subcellularLocation>
        <location evidence="1">Membrane</location>
        <topology evidence="1">Multi-pass membrane protein</topology>
    </subcellularLocation>
</comment>
<evidence type="ECO:0000256" key="5">
    <source>
        <dbReference type="ARBA" id="ARBA00023136"/>
    </source>
</evidence>
<keyword evidence="5 8" id="KW-0472">Membrane</keyword>
<dbReference type="GO" id="GO:0004930">
    <property type="term" value="F:G protein-coupled receptor activity"/>
    <property type="evidence" value="ECO:0007669"/>
    <property type="project" value="UniProtKB-KW"/>
</dbReference>
<feature type="transmembrane region" description="Helical" evidence="8">
    <location>
        <begin position="500"/>
        <end position="522"/>
    </location>
</feature>
<feature type="transmembrane region" description="Helical" evidence="8">
    <location>
        <begin position="132"/>
        <end position="152"/>
    </location>
</feature>
<dbReference type="Gene3D" id="1.20.1070.10">
    <property type="entry name" value="Rhodopsin 7-helix transmembrane proteins"/>
    <property type="match status" value="1"/>
</dbReference>
<gene>
    <name evidence="10" type="ORF">PXEA_LOCUS3323</name>
</gene>
<dbReference type="SUPFAM" id="SSF81321">
    <property type="entry name" value="Family A G protein-coupled receptor-like"/>
    <property type="match status" value="1"/>
</dbReference>
<accession>A0A3S5B0P9</accession>
<evidence type="ECO:0000313" key="11">
    <source>
        <dbReference type="Proteomes" id="UP000784294"/>
    </source>
</evidence>
<dbReference type="Pfam" id="PF00001">
    <property type="entry name" value="7tm_1"/>
    <property type="match status" value="1"/>
</dbReference>
<dbReference type="InterPro" id="IPR017452">
    <property type="entry name" value="GPCR_Rhodpsn_7TM"/>
</dbReference>
<evidence type="ECO:0000256" key="3">
    <source>
        <dbReference type="ARBA" id="ARBA00022989"/>
    </source>
</evidence>
<evidence type="ECO:0000256" key="8">
    <source>
        <dbReference type="SAM" id="Phobius"/>
    </source>
</evidence>
<feature type="domain" description="G-protein coupled receptors family 1 profile" evidence="9">
    <location>
        <begin position="144"/>
        <end position="306"/>
    </location>
</feature>
<dbReference type="AlphaFoldDB" id="A0A3S5B0P9"/>
<keyword evidence="2 8" id="KW-0812">Transmembrane</keyword>
<protein>
    <recommendedName>
        <fullName evidence="9">G-protein coupled receptors family 1 profile domain-containing protein</fullName>
    </recommendedName>
</protein>
<keyword evidence="4" id="KW-0297">G-protein coupled receptor</keyword>
<keyword evidence="11" id="KW-1185">Reference proteome</keyword>
<comment type="caution">
    <text evidence="10">The sequence shown here is derived from an EMBL/GenBank/DDBJ whole genome shotgun (WGS) entry which is preliminary data.</text>
</comment>